<proteinExistence type="predicted"/>
<name>A0AAD7CZY7_MYCRO</name>
<dbReference type="Proteomes" id="UP001221757">
    <property type="component" value="Unassembled WGS sequence"/>
</dbReference>
<keyword evidence="3" id="KW-1185">Reference proteome</keyword>
<evidence type="ECO:0000313" key="2">
    <source>
        <dbReference type="EMBL" id="KAJ7672035.1"/>
    </source>
</evidence>
<feature type="compositionally biased region" description="Basic and acidic residues" evidence="1">
    <location>
        <begin position="106"/>
        <end position="115"/>
    </location>
</feature>
<gene>
    <name evidence="2" type="ORF">B0H17DRAFT_1208825</name>
</gene>
<feature type="region of interest" description="Disordered" evidence="1">
    <location>
        <begin position="1"/>
        <end position="22"/>
    </location>
</feature>
<accession>A0AAD7CZY7</accession>
<evidence type="ECO:0000313" key="3">
    <source>
        <dbReference type="Proteomes" id="UP001221757"/>
    </source>
</evidence>
<feature type="region of interest" description="Disordered" evidence="1">
    <location>
        <begin position="95"/>
        <end position="136"/>
    </location>
</feature>
<protein>
    <submittedName>
        <fullName evidence="2">Uncharacterized protein</fullName>
    </submittedName>
</protein>
<sequence>MKIGAAAAVTTRGARHAPAQKKALPIGRLGAYDLAHVPPSSPRPASPLLLTADAQRSMGARVCACDTPVLARGRADSLSGLGPYLRAAALMPFPAASATAPTPPPTRDRGEDGSPTRHCAPFSLHRPAGALTPSFLSAAGPRELGFYDEGAGSGIGEGRG</sequence>
<reference evidence="2" key="1">
    <citation type="submission" date="2023-03" db="EMBL/GenBank/DDBJ databases">
        <title>Massive genome expansion in bonnet fungi (Mycena s.s.) driven by repeated elements and novel gene families across ecological guilds.</title>
        <authorList>
            <consortium name="Lawrence Berkeley National Laboratory"/>
            <person name="Harder C.B."/>
            <person name="Miyauchi S."/>
            <person name="Viragh M."/>
            <person name="Kuo A."/>
            <person name="Thoen E."/>
            <person name="Andreopoulos B."/>
            <person name="Lu D."/>
            <person name="Skrede I."/>
            <person name="Drula E."/>
            <person name="Henrissat B."/>
            <person name="Morin E."/>
            <person name="Kohler A."/>
            <person name="Barry K."/>
            <person name="LaButti K."/>
            <person name="Morin E."/>
            <person name="Salamov A."/>
            <person name="Lipzen A."/>
            <person name="Mereny Z."/>
            <person name="Hegedus B."/>
            <person name="Baldrian P."/>
            <person name="Stursova M."/>
            <person name="Weitz H."/>
            <person name="Taylor A."/>
            <person name="Grigoriev I.V."/>
            <person name="Nagy L.G."/>
            <person name="Martin F."/>
            <person name="Kauserud H."/>
        </authorList>
    </citation>
    <scope>NUCLEOTIDE SEQUENCE</scope>
    <source>
        <strain evidence="2">CBHHK067</strain>
    </source>
</reference>
<dbReference type="EMBL" id="JARKIE010000169">
    <property type="protein sequence ID" value="KAJ7672035.1"/>
    <property type="molecule type" value="Genomic_DNA"/>
</dbReference>
<organism evidence="2 3">
    <name type="scientific">Mycena rosella</name>
    <name type="common">Pink bonnet</name>
    <name type="synonym">Agaricus rosellus</name>
    <dbReference type="NCBI Taxonomy" id="1033263"/>
    <lineage>
        <taxon>Eukaryota</taxon>
        <taxon>Fungi</taxon>
        <taxon>Dikarya</taxon>
        <taxon>Basidiomycota</taxon>
        <taxon>Agaricomycotina</taxon>
        <taxon>Agaricomycetes</taxon>
        <taxon>Agaricomycetidae</taxon>
        <taxon>Agaricales</taxon>
        <taxon>Marasmiineae</taxon>
        <taxon>Mycenaceae</taxon>
        <taxon>Mycena</taxon>
    </lineage>
</organism>
<feature type="compositionally biased region" description="Low complexity" evidence="1">
    <location>
        <begin position="1"/>
        <end position="12"/>
    </location>
</feature>
<dbReference type="AlphaFoldDB" id="A0AAD7CZY7"/>
<evidence type="ECO:0000256" key="1">
    <source>
        <dbReference type="SAM" id="MobiDB-lite"/>
    </source>
</evidence>
<comment type="caution">
    <text evidence="2">The sequence shown here is derived from an EMBL/GenBank/DDBJ whole genome shotgun (WGS) entry which is preliminary data.</text>
</comment>